<dbReference type="Pfam" id="PF12276">
    <property type="entry name" value="DUF3617"/>
    <property type="match status" value="1"/>
</dbReference>
<comment type="caution">
    <text evidence="1">The sequence shown here is derived from an EMBL/GenBank/DDBJ whole genome shotgun (WGS) entry which is preliminary data.</text>
</comment>
<proteinExistence type="predicted"/>
<keyword evidence="2" id="KW-1185">Reference proteome</keyword>
<reference evidence="1 2" key="1">
    <citation type="journal article" date="2017" name="Int. J. Syst. Evol. Microbiol.">
        <title>Erythrobacter aquimixticola sp. nov., isolated from the junction between the ocean and a freshwater spring.</title>
        <authorList>
            <person name="Park S."/>
            <person name="Jung Y.T."/>
            <person name="Choi S.J."/>
            <person name="Yoon J.H."/>
        </authorList>
    </citation>
    <scope>NUCLEOTIDE SEQUENCE [LARGE SCALE GENOMIC DNA]</scope>
    <source>
        <strain evidence="1 2">JSSK-14</strain>
    </source>
</reference>
<accession>A0A419RQC1</accession>
<dbReference type="OrthoDB" id="7405484at2"/>
<dbReference type="PROSITE" id="PS51257">
    <property type="entry name" value="PROKAR_LIPOPROTEIN"/>
    <property type="match status" value="1"/>
</dbReference>
<evidence type="ECO:0000313" key="1">
    <source>
        <dbReference type="EMBL" id="RJY07967.1"/>
    </source>
</evidence>
<dbReference type="InterPro" id="IPR022061">
    <property type="entry name" value="DUF3617"/>
</dbReference>
<dbReference type="RefSeq" id="WP_120046858.1">
    <property type="nucleotide sequence ID" value="NZ_RAHX01000001.1"/>
</dbReference>
<dbReference type="AlphaFoldDB" id="A0A419RQC1"/>
<organism evidence="1 2">
    <name type="scientific">Aurantiacibacter aquimixticola</name>
    <dbReference type="NCBI Taxonomy" id="1958945"/>
    <lineage>
        <taxon>Bacteria</taxon>
        <taxon>Pseudomonadati</taxon>
        <taxon>Pseudomonadota</taxon>
        <taxon>Alphaproteobacteria</taxon>
        <taxon>Sphingomonadales</taxon>
        <taxon>Erythrobacteraceae</taxon>
        <taxon>Aurantiacibacter</taxon>
    </lineage>
</organism>
<name>A0A419RQC1_9SPHN</name>
<dbReference type="Proteomes" id="UP000285232">
    <property type="component" value="Unassembled WGS sequence"/>
</dbReference>
<sequence length="177" mass="18534">MRPFHALPMLAAIALVACNNDAETELNDEALAAGEVDGVLNDNGVKPGAGEYATSVELIDFDAPGLDEATIAEARNAFAEGAGEPHLFCVTEETSREDWLSDMVEADCTLSRLTADDNSIEGAMQCSAQDGLNGRIEITGTSGDEGSDLRLTVPVETAAGEGTVRMRVQTNRVGDCG</sequence>
<protein>
    <submittedName>
        <fullName evidence="1">DUF3617 family protein</fullName>
    </submittedName>
</protein>
<gene>
    <name evidence="1" type="ORF">D6201_00095</name>
</gene>
<dbReference type="EMBL" id="RAHX01000001">
    <property type="protein sequence ID" value="RJY07967.1"/>
    <property type="molecule type" value="Genomic_DNA"/>
</dbReference>
<evidence type="ECO:0000313" key="2">
    <source>
        <dbReference type="Proteomes" id="UP000285232"/>
    </source>
</evidence>